<dbReference type="Gene3D" id="2.60.40.1180">
    <property type="entry name" value="Golgi alpha-mannosidase II"/>
    <property type="match status" value="1"/>
</dbReference>
<evidence type="ECO:0000256" key="1">
    <source>
        <dbReference type="ARBA" id="ARBA00001412"/>
    </source>
</evidence>
<feature type="binding site" evidence="8">
    <location>
        <position position="117"/>
    </location>
    <ligand>
        <name>substrate</name>
    </ligand>
</feature>
<dbReference type="GO" id="GO:0009341">
    <property type="term" value="C:beta-galactosidase complex"/>
    <property type="evidence" value="ECO:0007669"/>
    <property type="project" value="InterPro"/>
</dbReference>
<dbReference type="GO" id="GO:0004565">
    <property type="term" value="F:beta-galactosidase activity"/>
    <property type="evidence" value="ECO:0007669"/>
    <property type="project" value="UniProtKB-EC"/>
</dbReference>
<dbReference type="RefSeq" id="WP_130435216.1">
    <property type="nucleotide sequence ID" value="NZ_SGXF01000003.1"/>
</dbReference>
<dbReference type="InterPro" id="IPR029062">
    <property type="entry name" value="Class_I_gatase-like"/>
</dbReference>
<dbReference type="InterPro" id="IPR013739">
    <property type="entry name" value="Beta_galactosidase_C"/>
</dbReference>
<dbReference type="GO" id="GO:0006012">
    <property type="term" value="P:galactose metabolic process"/>
    <property type="evidence" value="ECO:0007669"/>
    <property type="project" value="InterPro"/>
</dbReference>
<dbReference type="GO" id="GO:0046872">
    <property type="term" value="F:metal ion binding"/>
    <property type="evidence" value="ECO:0007669"/>
    <property type="project" value="UniProtKB-KW"/>
</dbReference>
<dbReference type="EMBL" id="SGXF01000003">
    <property type="protein sequence ID" value="RZT00611.1"/>
    <property type="molecule type" value="Genomic_DNA"/>
</dbReference>
<feature type="binding site" evidence="9">
    <location>
        <position position="161"/>
    </location>
    <ligand>
        <name>Zn(2+)</name>
        <dbReference type="ChEBI" id="CHEBI:29105"/>
    </ligand>
</feature>
<feature type="binding site" evidence="8">
    <location>
        <position position="323"/>
    </location>
    <ligand>
        <name>substrate</name>
    </ligand>
</feature>
<dbReference type="EC" id="3.2.1.23" evidence="3 6"/>
<dbReference type="Gene3D" id="3.40.50.880">
    <property type="match status" value="1"/>
</dbReference>
<evidence type="ECO:0000313" key="13">
    <source>
        <dbReference type="EMBL" id="RZT00611.1"/>
    </source>
</evidence>
<protein>
    <recommendedName>
        <fullName evidence="3 6">Beta-galactosidase</fullName>
        <shortName evidence="6">Beta-gal</shortName>
        <ecNumber evidence="3 6">3.2.1.23</ecNumber>
    </recommendedName>
</protein>
<dbReference type="InterPro" id="IPR013738">
    <property type="entry name" value="Beta_galactosidase_Trimer"/>
</dbReference>
<evidence type="ECO:0000259" key="10">
    <source>
        <dbReference type="Pfam" id="PF02449"/>
    </source>
</evidence>
<evidence type="ECO:0000256" key="3">
    <source>
        <dbReference type="ARBA" id="ARBA00012756"/>
    </source>
</evidence>
<comment type="catalytic activity">
    <reaction evidence="1 6">
        <text>Hydrolysis of terminal non-reducing beta-D-galactose residues in beta-D-galactosides.</text>
        <dbReference type="EC" id="3.2.1.23"/>
    </reaction>
</comment>
<dbReference type="InterPro" id="IPR013529">
    <property type="entry name" value="Glyco_hydro_42_N"/>
</dbReference>
<dbReference type="PANTHER" id="PTHR36447:SF1">
    <property type="entry name" value="BETA-GALACTOSIDASE GANA"/>
    <property type="match status" value="1"/>
</dbReference>
<evidence type="ECO:0000259" key="11">
    <source>
        <dbReference type="Pfam" id="PF08532"/>
    </source>
</evidence>
<keyword evidence="14" id="KW-1185">Reference proteome</keyword>
<gene>
    <name evidence="13" type="ORF">EV209_1935</name>
</gene>
<feature type="binding site" evidence="9">
    <location>
        <position position="121"/>
    </location>
    <ligand>
        <name>Zn(2+)</name>
        <dbReference type="ChEBI" id="CHEBI:29105"/>
    </ligand>
</feature>
<dbReference type="Gene3D" id="3.20.20.80">
    <property type="entry name" value="Glycosidases"/>
    <property type="match status" value="1"/>
</dbReference>
<evidence type="ECO:0000256" key="5">
    <source>
        <dbReference type="ARBA" id="ARBA00023295"/>
    </source>
</evidence>
<dbReference type="Pfam" id="PF08532">
    <property type="entry name" value="Glyco_hydro_42M"/>
    <property type="match status" value="1"/>
</dbReference>
<proteinExistence type="inferred from homology"/>
<dbReference type="InterPro" id="IPR017853">
    <property type="entry name" value="GH"/>
</dbReference>
<dbReference type="OrthoDB" id="9800974at2"/>
<dbReference type="SUPFAM" id="SSF52317">
    <property type="entry name" value="Class I glutamine amidotransferase-like"/>
    <property type="match status" value="1"/>
</dbReference>
<dbReference type="PANTHER" id="PTHR36447">
    <property type="entry name" value="BETA-GALACTOSIDASE GANA"/>
    <property type="match status" value="1"/>
</dbReference>
<feature type="active site" description="Proton donor" evidence="7">
    <location>
        <position position="156"/>
    </location>
</feature>
<feature type="domain" description="Glycoside hydrolase family 42 N-terminal" evidence="10">
    <location>
        <begin position="18"/>
        <end position="394"/>
    </location>
</feature>
<sequence>MKKKILFPQISGMIHGGDYNPDQWLDRPDILEEDLRLMKKAGVNCVSLGIFAWSAYEPAEGEFHFRWLTDIMDRLYDNGIYTVLATPSGARPAWLDAAYPEAMRVAENGLRDRHGLRHNHCMSSPAYREKVKIMDTRLAEAAGRHPGVILWHISNEFGGECYCPLCQNKFREYLKNRFHNNIEELNRQWWTSFWSHTYTDFSQIEPPFSNGERSVPGLLLEWRRFTTWNTTDFMQQEIDAVRRITPDIPVTTNLMELYEGLDYHEFSKPLDLVSWDSYPRYHNDQETLEQTAARTAFQHASIRGLKQEQPFLLMESTPSQVNWQPFNKLKRPGVHKLSCLQAVACGSDSVQYFQWRKGRGGAEQFHGAVMDHLGTDNTRTFREVAEVGRLLQKLAPVTGSPVKAQAAILYDCDNRWAIKDMQGLSQSGKQYEETLYLQYQSLMQLGVETDVISSLEDFSGYRLLAAPMLYLLHEGVAERLIKFVEQGGQLIATYLTGYVNEHTLCYLGGFPGGGLRRLFGLYSEEIDTLYPTDTNSARFADGDCSVIHDFAEILKLEGAEVLAEYTDDFYAGSPAAAKNKFGSGTAWYVGARLAQAGMEKIYRMALEDAGIEIPALPRHVEMHRRSDGKHNFVFYFNYGSQNAVIEHCLGTDLLTDRKINGTLVLPPMECAAVMQPLR</sequence>
<dbReference type="CDD" id="cd03143">
    <property type="entry name" value="A4_beta-galactosidase_middle_domain"/>
    <property type="match status" value="1"/>
</dbReference>
<keyword evidence="9" id="KW-0862">Zinc</keyword>
<evidence type="ECO:0000313" key="14">
    <source>
        <dbReference type="Proteomes" id="UP000292927"/>
    </source>
</evidence>
<keyword evidence="5 6" id="KW-0326">Glycosidase</keyword>
<feature type="binding site" evidence="8">
    <location>
        <position position="155"/>
    </location>
    <ligand>
        <name>substrate</name>
    </ligand>
</feature>
<reference evidence="13 14" key="1">
    <citation type="submission" date="2019-02" db="EMBL/GenBank/DDBJ databases">
        <title>Genomic Encyclopedia of Type Strains, Phase IV (KMG-IV): sequencing the most valuable type-strain genomes for metagenomic binning, comparative biology and taxonomic classification.</title>
        <authorList>
            <person name="Goeker M."/>
        </authorList>
    </citation>
    <scope>NUCLEOTIDE SEQUENCE [LARGE SCALE GENOMIC DNA]</scope>
    <source>
        <strain evidence="13 14">DSM 29486</strain>
    </source>
</reference>
<comment type="caution">
    <text evidence="13">The sequence shown here is derived from an EMBL/GenBank/DDBJ whole genome shotgun (WGS) entry which is preliminary data.</text>
</comment>
<feature type="binding site" evidence="9">
    <location>
        <position position="166"/>
    </location>
    <ligand>
        <name>Zn(2+)</name>
        <dbReference type="ChEBI" id="CHEBI:29105"/>
    </ligand>
</feature>
<evidence type="ECO:0000256" key="7">
    <source>
        <dbReference type="PIRSR" id="PIRSR001084-1"/>
    </source>
</evidence>
<dbReference type="InterPro" id="IPR003476">
    <property type="entry name" value="Glyco_hydro_42"/>
</dbReference>
<keyword evidence="4 6" id="KW-0378">Hydrolase</keyword>
<organism evidence="13 14">
    <name type="scientific">Cuneatibacter caecimuris</name>
    <dbReference type="NCBI Taxonomy" id="1796618"/>
    <lineage>
        <taxon>Bacteria</taxon>
        <taxon>Bacillati</taxon>
        <taxon>Bacillota</taxon>
        <taxon>Clostridia</taxon>
        <taxon>Lachnospirales</taxon>
        <taxon>Lachnospiraceae</taxon>
        <taxon>Cuneatibacter</taxon>
    </lineage>
</organism>
<feature type="binding site" evidence="9">
    <location>
        <position position="163"/>
    </location>
    <ligand>
        <name>Zn(2+)</name>
        <dbReference type="ChEBI" id="CHEBI:29105"/>
    </ligand>
</feature>
<dbReference type="SUPFAM" id="SSF51445">
    <property type="entry name" value="(Trans)glycosidases"/>
    <property type="match status" value="1"/>
</dbReference>
<accession>A0A4Q7PL64</accession>
<feature type="domain" description="Beta-galactosidase C-terminal" evidence="12">
    <location>
        <begin position="620"/>
        <end position="669"/>
    </location>
</feature>
<evidence type="ECO:0000256" key="4">
    <source>
        <dbReference type="ARBA" id="ARBA00022801"/>
    </source>
</evidence>
<dbReference type="Pfam" id="PF08533">
    <property type="entry name" value="Glyco_hydro_42C"/>
    <property type="match status" value="1"/>
</dbReference>
<feature type="active site" description="Nucleophile" evidence="7">
    <location>
        <position position="315"/>
    </location>
</feature>
<comment type="similarity">
    <text evidence="2 6">Belongs to the glycosyl hydrolase 42 family.</text>
</comment>
<dbReference type="Proteomes" id="UP000292927">
    <property type="component" value="Unassembled WGS sequence"/>
</dbReference>
<keyword evidence="9" id="KW-0479">Metal-binding</keyword>
<evidence type="ECO:0000256" key="2">
    <source>
        <dbReference type="ARBA" id="ARBA00005940"/>
    </source>
</evidence>
<dbReference type="Pfam" id="PF02449">
    <property type="entry name" value="Glyco_hydro_42"/>
    <property type="match status" value="1"/>
</dbReference>
<evidence type="ECO:0000256" key="9">
    <source>
        <dbReference type="PIRSR" id="PIRSR001084-3"/>
    </source>
</evidence>
<evidence type="ECO:0000259" key="12">
    <source>
        <dbReference type="Pfam" id="PF08533"/>
    </source>
</evidence>
<dbReference type="PIRSF" id="PIRSF001084">
    <property type="entry name" value="B-galactosidase"/>
    <property type="match status" value="1"/>
</dbReference>
<dbReference type="InterPro" id="IPR013780">
    <property type="entry name" value="Glyco_hydro_b"/>
</dbReference>
<evidence type="ECO:0000256" key="6">
    <source>
        <dbReference type="PIRNR" id="PIRNR001084"/>
    </source>
</evidence>
<name>A0A4Q7PL64_9FIRM</name>
<evidence type="ECO:0000256" key="8">
    <source>
        <dbReference type="PIRSR" id="PIRSR001084-2"/>
    </source>
</evidence>
<feature type="domain" description="Beta-galactosidase trimerisation" evidence="11">
    <location>
        <begin position="404"/>
        <end position="611"/>
    </location>
</feature>
<dbReference type="AlphaFoldDB" id="A0A4Q7PL64"/>